<dbReference type="SUPFAM" id="SSF53474">
    <property type="entry name" value="alpha/beta-Hydrolases"/>
    <property type="match status" value="1"/>
</dbReference>
<proteinExistence type="predicted"/>
<evidence type="ECO:0000313" key="4">
    <source>
        <dbReference type="Proteomes" id="UP000217289"/>
    </source>
</evidence>
<evidence type="ECO:0000259" key="2">
    <source>
        <dbReference type="Pfam" id="PF07859"/>
    </source>
</evidence>
<dbReference type="KEGG" id="mbd:MEBOL_005155"/>
<gene>
    <name evidence="3" type="ORF">MEBOL_005155</name>
</gene>
<evidence type="ECO:0000313" key="3">
    <source>
        <dbReference type="EMBL" id="ATB31692.1"/>
    </source>
</evidence>
<keyword evidence="4" id="KW-1185">Reference proteome</keyword>
<protein>
    <submittedName>
        <fullName evidence="3">Esterase</fullName>
    </submittedName>
</protein>
<dbReference type="Proteomes" id="UP000217289">
    <property type="component" value="Chromosome"/>
</dbReference>
<dbReference type="RefSeq" id="WP_095979985.1">
    <property type="nucleotide sequence ID" value="NZ_CP022163.1"/>
</dbReference>
<feature type="domain" description="Alpha/beta hydrolase fold-3" evidence="2">
    <location>
        <begin position="87"/>
        <end position="296"/>
    </location>
</feature>
<organism evidence="3 4">
    <name type="scientific">Melittangium boletus DSM 14713</name>
    <dbReference type="NCBI Taxonomy" id="1294270"/>
    <lineage>
        <taxon>Bacteria</taxon>
        <taxon>Pseudomonadati</taxon>
        <taxon>Myxococcota</taxon>
        <taxon>Myxococcia</taxon>
        <taxon>Myxococcales</taxon>
        <taxon>Cystobacterineae</taxon>
        <taxon>Archangiaceae</taxon>
        <taxon>Melittangium</taxon>
    </lineage>
</organism>
<dbReference type="GO" id="GO:0016787">
    <property type="term" value="F:hydrolase activity"/>
    <property type="evidence" value="ECO:0007669"/>
    <property type="project" value="UniProtKB-KW"/>
</dbReference>
<dbReference type="EMBL" id="CP022163">
    <property type="protein sequence ID" value="ATB31692.1"/>
    <property type="molecule type" value="Genomic_DNA"/>
</dbReference>
<dbReference type="InterPro" id="IPR029058">
    <property type="entry name" value="AB_hydrolase_fold"/>
</dbReference>
<dbReference type="AlphaFoldDB" id="A0A250IKE2"/>
<accession>A0A250IKE2</accession>
<name>A0A250IKE2_9BACT</name>
<reference evidence="3 4" key="1">
    <citation type="submission" date="2017-06" db="EMBL/GenBank/DDBJ databases">
        <authorList>
            <person name="Kim H.J."/>
            <person name="Triplett B.A."/>
        </authorList>
    </citation>
    <scope>NUCLEOTIDE SEQUENCE [LARGE SCALE GENOMIC DNA]</scope>
    <source>
        <strain evidence="3 4">DSM 14713</strain>
    </source>
</reference>
<dbReference type="Gene3D" id="3.40.50.1820">
    <property type="entry name" value="alpha/beta hydrolase"/>
    <property type="match status" value="1"/>
</dbReference>
<evidence type="ECO:0000256" key="1">
    <source>
        <dbReference type="ARBA" id="ARBA00022801"/>
    </source>
</evidence>
<keyword evidence="1" id="KW-0378">Hydrolase</keyword>
<dbReference type="InterPro" id="IPR013094">
    <property type="entry name" value="AB_hydrolase_3"/>
</dbReference>
<dbReference type="OrthoDB" id="24847at2"/>
<dbReference type="InterPro" id="IPR050300">
    <property type="entry name" value="GDXG_lipolytic_enzyme"/>
</dbReference>
<sequence length="331" mass="35443">MSSRHLVDPELIPSLDESPPLMLTLETLPQMRLGFAEMMLQMARSLPIAPGVEFSERRVPGLAGAPEVRVLVYRPTAVAPAGGWPAMLHIHGGGYVIGSPELNDVSNRRLVREVGCVIVSVDYRLAPETPFPGPVEDCYAALEWLHANASALGVDTRRLAIGGESAGGGLAAALALLARDRGEIPILFQSLVFPMLDDRTASGIEPAPHLGEFIWTRESNRLGWRALLGHAPGGAGVSPYAAPARVESVAGLPPTFIAVGALDLFLDEDVEYARRLLQAGIPTELHVYPGAYHGFMLSGPQAQVTQAFQRDYEQALRRALHPASSGAERSA</sequence>
<dbReference type="Pfam" id="PF07859">
    <property type="entry name" value="Abhydrolase_3"/>
    <property type="match status" value="1"/>
</dbReference>
<dbReference type="PANTHER" id="PTHR48081:SF8">
    <property type="entry name" value="ALPHA_BETA HYDROLASE FOLD-3 DOMAIN-CONTAINING PROTEIN-RELATED"/>
    <property type="match status" value="1"/>
</dbReference>
<dbReference type="PANTHER" id="PTHR48081">
    <property type="entry name" value="AB HYDROLASE SUPERFAMILY PROTEIN C4A8.06C"/>
    <property type="match status" value="1"/>
</dbReference>